<organism evidence="2 3">
    <name type="scientific">Rhamnusium bicolor</name>
    <dbReference type="NCBI Taxonomy" id="1586634"/>
    <lineage>
        <taxon>Eukaryota</taxon>
        <taxon>Metazoa</taxon>
        <taxon>Ecdysozoa</taxon>
        <taxon>Arthropoda</taxon>
        <taxon>Hexapoda</taxon>
        <taxon>Insecta</taxon>
        <taxon>Pterygota</taxon>
        <taxon>Neoptera</taxon>
        <taxon>Endopterygota</taxon>
        <taxon>Coleoptera</taxon>
        <taxon>Polyphaga</taxon>
        <taxon>Cucujiformia</taxon>
        <taxon>Chrysomeloidea</taxon>
        <taxon>Cerambycidae</taxon>
        <taxon>Lepturinae</taxon>
        <taxon>Rhagiini</taxon>
        <taxon>Rhamnusium</taxon>
    </lineage>
</organism>
<accession>A0AAV8WZR4</accession>
<dbReference type="Gene3D" id="2.60.40.10">
    <property type="entry name" value="Immunoglobulins"/>
    <property type="match status" value="1"/>
</dbReference>
<comment type="caution">
    <text evidence="2">The sequence shown here is derived from an EMBL/GenBank/DDBJ whole genome shotgun (WGS) entry which is preliminary data.</text>
</comment>
<proteinExistence type="predicted"/>
<evidence type="ECO:0000259" key="1">
    <source>
        <dbReference type="PROSITE" id="PS50853"/>
    </source>
</evidence>
<evidence type="ECO:0000313" key="2">
    <source>
        <dbReference type="EMBL" id="KAJ8931938.1"/>
    </source>
</evidence>
<evidence type="ECO:0000313" key="3">
    <source>
        <dbReference type="Proteomes" id="UP001162156"/>
    </source>
</evidence>
<dbReference type="InterPro" id="IPR013783">
    <property type="entry name" value="Ig-like_fold"/>
</dbReference>
<dbReference type="Proteomes" id="UP001162156">
    <property type="component" value="Unassembled WGS sequence"/>
</dbReference>
<reference evidence="2" key="1">
    <citation type="journal article" date="2023" name="Insect Mol. Biol.">
        <title>Genome sequencing provides insights into the evolution of gene families encoding plant cell wall-degrading enzymes in longhorned beetles.</title>
        <authorList>
            <person name="Shin N.R."/>
            <person name="Okamura Y."/>
            <person name="Kirsch R."/>
            <person name="Pauchet Y."/>
        </authorList>
    </citation>
    <scope>NUCLEOTIDE SEQUENCE</scope>
    <source>
        <strain evidence="2">RBIC_L_NR</strain>
    </source>
</reference>
<gene>
    <name evidence="2" type="ORF">NQ314_015105</name>
</gene>
<dbReference type="InterPro" id="IPR036116">
    <property type="entry name" value="FN3_sf"/>
</dbReference>
<dbReference type="AlphaFoldDB" id="A0AAV8WZR4"/>
<protein>
    <recommendedName>
        <fullName evidence="1">Fibronectin type-III domain-containing protein</fullName>
    </recommendedName>
</protein>
<keyword evidence="3" id="KW-1185">Reference proteome</keyword>
<dbReference type="SUPFAM" id="SSF49265">
    <property type="entry name" value="Fibronectin type III"/>
    <property type="match status" value="1"/>
</dbReference>
<dbReference type="InterPro" id="IPR003961">
    <property type="entry name" value="FN3_dom"/>
</dbReference>
<dbReference type="CDD" id="cd00063">
    <property type="entry name" value="FN3"/>
    <property type="match status" value="1"/>
</dbReference>
<name>A0AAV8WZR4_9CUCU</name>
<feature type="domain" description="Fibronectin type-III" evidence="1">
    <location>
        <begin position="163"/>
        <end position="268"/>
    </location>
</feature>
<dbReference type="PROSITE" id="PS50853">
    <property type="entry name" value="FN3"/>
    <property type="match status" value="1"/>
</dbReference>
<dbReference type="EMBL" id="JANEYF010004193">
    <property type="protein sequence ID" value="KAJ8931938.1"/>
    <property type="molecule type" value="Genomic_DNA"/>
</dbReference>
<sequence>MDNKEILDTLKAAKQYLSRLKLLDNEIESAVKQIINTFEETEKNIHETFSNLKDSLVNILNKRENCLLDQAKKARKDGLAPLEECRIVILEKIETTNKLINIGNSVINGSSDNLDKFTKDACLLGSLPEVPELKEVPFISFHYEPTSEIEVKDILGQFGDVCRIAPIQITELIEKPGAILVEWQSIENEDRMTDIQEFRLQRAFGDVIMEKHLLVNFNDCYKGLETQFLVKDLQVDQPYSFRVCCKFEGTLEWSPWSLPQVSKTTLMPFSWKTHEDYFMSNDNKIAKPIKNSPRVLYSDGPQFCVGHSVEFTFLDVDPSDAIVGLASENHYNTFCDLNSAWENSFFINRNGRIFVDGVEKATRLSDFTTGLKVCFTCDLVNDQKVRVNIDSNDKRVTYDWLINPNSKMFFFLTIFFIELESNGGIIFFK</sequence>